<dbReference type="PRINTS" id="PR01535">
    <property type="entry name" value="VOMERONASL2R"/>
</dbReference>
<dbReference type="InterPro" id="IPR000337">
    <property type="entry name" value="GPCR_3"/>
</dbReference>
<dbReference type="InterPro" id="IPR038550">
    <property type="entry name" value="GPCR_3_9-Cys_sf"/>
</dbReference>
<evidence type="ECO:0000256" key="10">
    <source>
        <dbReference type="ARBA" id="ARBA00023224"/>
    </source>
</evidence>
<evidence type="ECO:0000256" key="5">
    <source>
        <dbReference type="ARBA" id="ARBA00022989"/>
    </source>
</evidence>
<dbReference type="Gene3D" id="2.10.50.30">
    <property type="entry name" value="GPCR, family 3, nine cysteines domain"/>
    <property type="match status" value="1"/>
</dbReference>
<feature type="transmembrane region" description="Helical" evidence="11">
    <location>
        <begin position="498"/>
        <end position="522"/>
    </location>
</feature>
<dbReference type="Pfam" id="PF01094">
    <property type="entry name" value="ANF_receptor"/>
    <property type="match status" value="1"/>
</dbReference>
<dbReference type="GO" id="GO:0005886">
    <property type="term" value="C:plasma membrane"/>
    <property type="evidence" value="ECO:0007669"/>
    <property type="project" value="UniProtKB-SubCell"/>
</dbReference>
<keyword evidence="2" id="KW-1003">Cell membrane</keyword>
<feature type="transmembrane region" description="Helical" evidence="11">
    <location>
        <begin position="648"/>
        <end position="670"/>
    </location>
</feature>
<evidence type="ECO:0000313" key="14">
    <source>
        <dbReference type="Proteomes" id="UP001295444"/>
    </source>
</evidence>
<dbReference type="EMBL" id="OW240917">
    <property type="protein sequence ID" value="CAH2299355.1"/>
    <property type="molecule type" value="Genomic_DNA"/>
</dbReference>
<keyword evidence="9" id="KW-0325">Glycoprotein</keyword>
<evidence type="ECO:0000313" key="13">
    <source>
        <dbReference type="EMBL" id="CAH2299355.1"/>
    </source>
</evidence>
<keyword evidence="8 13" id="KW-0675">Receptor</keyword>
<feature type="transmembrane region" description="Helical" evidence="11">
    <location>
        <begin position="542"/>
        <end position="561"/>
    </location>
</feature>
<dbReference type="AlphaFoldDB" id="A0AAD1W9R1"/>
<dbReference type="SUPFAM" id="SSF53822">
    <property type="entry name" value="Periplasmic binding protein-like I"/>
    <property type="match status" value="1"/>
</dbReference>
<feature type="transmembrane region" description="Helical" evidence="11">
    <location>
        <begin position="622"/>
        <end position="642"/>
    </location>
</feature>
<evidence type="ECO:0000259" key="12">
    <source>
        <dbReference type="PROSITE" id="PS50259"/>
    </source>
</evidence>
<keyword evidence="14" id="KW-1185">Reference proteome</keyword>
<dbReference type="InterPro" id="IPR001828">
    <property type="entry name" value="ANF_lig-bd_rcpt"/>
</dbReference>
<dbReference type="Gene3D" id="3.40.50.2300">
    <property type="match status" value="3"/>
</dbReference>
<feature type="transmembrane region" description="Helical" evidence="11">
    <location>
        <begin position="427"/>
        <end position="453"/>
    </location>
</feature>
<dbReference type="InterPro" id="IPR017978">
    <property type="entry name" value="GPCR_3_C"/>
</dbReference>
<sequence>MKRNKVAGFIGDHYSSTTIPIAQLLGVYGYSQISYGATDYSLSNKHLYPHFFRMHNSDLIYHKIIFQILKYFGWTWVGILASNDIEAETETQAVIKYLTSNGICVAFSVKFGFTLHSNRDEELRKINIIQTSSAQIIILCGSFNIDVLKVLFYSANVFYGKTLILTPSWASNTYQTGHYFEALNSSLVIDLYSLMVPQYDRMNQETISINMLIKNPFLTAMLYALHQMDSYLKRKFKGIDIKTYNYKNKWLVPTKSGARKNSLIVLMLWLISVYMLLFSYIKNIVIRAGNLNLTFDENGEISYTYIIDNWIRLPNWRINVKRVGNYTETSPEGKKVFINPKQITWKTKNQLVPKSQCSDNCLPGYRKMQKSGVHTCCYECSHCPEGEISNISDSENCIKCRDIEWPNENKTQCIPKLVEFLSYTNDIIVAVFLCVFVFLFLIIIVILVIFYIFRNTAIVKANNKNLSFILLVFIMLSFLCVFLFIGHPVDVTCMLRQSTFAIIFSVEISCVLGKTVMIYMAFKASKPGSTWGKWVSAKAANCVVLILSTVQIILNITWLTVSPPFQELDAYSYQGKIIIQCNEGSVIFFYSVLGYMGFLAAVSFIIAFLARKLPDIFNEAKYITFSMLVFCSVWIAVIPAYLSTKGKYMVAVEIFAILTSSAGLLFCLYLPKCYIILLKPEMNKKTYLLASNWKFNY</sequence>
<dbReference type="Pfam" id="PF00003">
    <property type="entry name" value="7tm_3"/>
    <property type="match status" value="1"/>
</dbReference>
<keyword evidence="5 11" id="KW-1133">Transmembrane helix</keyword>
<protein>
    <submittedName>
        <fullName evidence="13">Vomeronasal type-2 receptor 26-like</fullName>
    </submittedName>
</protein>
<evidence type="ECO:0000256" key="7">
    <source>
        <dbReference type="ARBA" id="ARBA00023136"/>
    </source>
</evidence>
<keyword evidence="7 11" id="KW-0472">Membrane</keyword>
<dbReference type="PRINTS" id="PR00248">
    <property type="entry name" value="GPCRMGR"/>
</dbReference>
<keyword evidence="3 11" id="KW-0812">Transmembrane</keyword>
<dbReference type="GO" id="GO:0004930">
    <property type="term" value="F:G protein-coupled receptor activity"/>
    <property type="evidence" value="ECO:0007669"/>
    <property type="project" value="UniProtKB-KW"/>
</dbReference>
<organism evidence="13 14">
    <name type="scientific">Pelobates cultripes</name>
    <name type="common">Western spadefoot toad</name>
    <dbReference type="NCBI Taxonomy" id="61616"/>
    <lineage>
        <taxon>Eukaryota</taxon>
        <taxon>Metazoa</taxon>
        <taxon>Chordata</taxon>
        <taxon>Craniata</taxon>
        <taxon>Vertebrata</taxon>
        <taxon>Euteleostomi</taxon>
        <taxon>Amphibia</taxon>
        <taxon>Batrachia</taxon>
        <taxon>Anura</taxon>
        <taxon>Pelobatoidea</taxon>
        <taxon>Pelobatidae</taxon>
        <taxon>Pelobates</taxon>
    </lineage>
</organism>
<feature type="transmembrane region" description="Helical" evidence="11">
    <location>
        <begin position="587"/>
        <end position="610"/>
    </location>
</feature>
<feature type="domain" description="G-protein coupled receptors family 3 profile" evidence="12">
    <location>
        <begin position="428"/>
        <end position="692"/>
    </location>
</feature>
<name>A0AAD1W9R1_PELCU</name>
<reference evidence="13" key="1">
    <citation type="submission" date="2022-03" db="EMBL/GenBank/DDBJ databases">
        <authorList>
            <person name="Alioto T."/>
            <person name="Alioto T."/>
            <person name="Gomez Garrido J."/>
        </authorList>
    </citation>
    <scope>NUCLEOTIDE SEQUENCE</scope>
</reference>
<keyword evidence="4" id="KW-0732">Signal</keyword>
<evidence type="ECO:0000256" key="9">
    <source>
        <dbReference type="ARBA" id="ARBA00023180"/>
    </source>
</evidence>
<dbReference type="FunFam" id="2.10.50.30:FF:000003">
    <property type="entry name" value="Vomeronasal 2, receptor 120"/>
    <property type="match status" value="1"/>
</dbReference>
<gene>
    <name evidence="13" type="ORF">PECUL_23A030155</name>
</gene>
<evidence type="ECO:0000256" key="4">
    <source>
        <dbReference type="ARBA" id="ARBA00022729"/>
    </source>
</evidence>
<dbReference type="InterPro" id="IPR017979">
    <property type="entry name" value="GPCR_3_CS"/>
</dbReference>
<accession>A0AAD1W9R1</accession>
<evidence type="ECO:0000256" key="6">
    <source>
        <dbReference type="ARBA" id="ARBA00023040"/>
    </source>
</evidence>
<comment type="subcellular location">
    <subcellularLocation>
        <location evidence="1">Cell membrane</location>
        <topology evidence="1">Multi-pass membrane protein</topology>
    </subcellularLocation>
</comment>
<proteinExistence type="predicted"/>
<dbReference type="PANTHER" id="PTHR24061:SF599">
    <property type="entry name" value="G-PROTEIN COUPLED RECEPTORS FAMILY 3 PROFILE DOMAIN-CONTAINING PROTEIN"/>
    <property type="match status" value="1"/>
</dbReference>
<evidence type="ECO:0000256" key="8">
    <source>
        <dbReference type="ARBA" id="ARBA00023170"/>
    </source>
</evidence>
<dbReference type="Proteomes" id="UP001295444">
    <property type="component" value="Chromosome 06"/>
</dbReference>
<keyword evidence="10" id="KW-0807">Transducer</keyword>
<dbReference type="PROSITE" id="PS00981">
    <property type="entry name" value="G_PROTEIN_RECEP_F3_3"/>
    <property type="match status" value="1"/>
</dbReference>
<dbReference type="InterPro" id="IPR011500">
    <property type="entry name" value="GPCR_3_9-Cys_dom"/>
</dbReference>
<dbReference type="PANTHER" id="PTHR24061">
    <property type="entry name" value="CALCIUM-SENSING RECEPTOR-RELATED"/>
    <property type="match status" value="1"/>
</dbReference>
<evidence type="ECO:0000256" key="11">
    <source>
        <dbReference type="SAM" id="Phobius"/>
    </source>
</evidence>
<evidence type="ECO:0000256" key="1">
    <source>
        <dbReference type="ARBA" id="ARBA00004651"/>
    </source>
</evidence>
<dbReference type="InterPro" id="IPR004073">
    <property type="entry name" value="GPCR_3_vmron_rcpt_2"/>
</dbReference>
<dbReference type="Pfam" id="PF07562">
    <property type="entry name" value="NCD3G"/>
    <property type="match status" value="1"/>
</dbReference>
<feature type="non-terminal residue" evidence="13">
    <location>
        <position position="697"/>
    </location>
</feature>
<dbReference type="InterPro" id="IPR000068">
    <property type="entry name" value="GPCR_3_Ca_sens_rcpt-rel"/>
</dbReference>
<feature type="transmembrane region" description="Helical" evidence="11">
    <location>
        <begin position="465"/>
        <end position="486"/>
    </location>
</feature>
<evidence type="ECO:0000256" key="2">
    <source>
        <dbReference type="ARBA" id="ARBA00022475"/>
    </source>
</evidence>
<dbReference type="PROSITE" id="PS50259">
    <property type="entry name" value="G_PROTEIN_RECEP_F3_4"/>
    <property type="match status" value="1"/>
</dbReference>
<evidence type="ECO:0000256" key="3">
    <source>
        <dbReference type="ARBA" id="ARBA00022692"/>
    </source>
</evidence>
<feature type="transmembrane region" description="Helical" evidence="11">
    <location>
        <begin position="263"/>
        <end position="281"/>
    </location>
</feature>
<dbReference type="InterPro" id="IPR028082">
    <property type="entry name" value="Peripla_BP_I"/>
</dbReference>
<keyword evidence="6" id="KW-0297">G-protein coupled receptor</keyword>